<feature type="compositionally biased region" description="Basic and acidic residues" evidence="1">
    <location>
        <begin position="130"/>
        <end position="157"/>
    </location>
</feature>
<evidence type="ECO:0000313" key="4">
    <source>
        <dbReference type="Proteomes" id="UP000657385"/>
    </source>
</evidence>
<dbReference type="NCBIfam" id="TIGR03544">
    <property type="entry name" value="DivI1A_domain"/>
    <property type="match status" value="1"/>
</dbReference>
<feature type="region of interest" description="Disordered" evidence="1">
    <location>
        <begin position="110"/>
        <end position="157"/>
    </location>
</feature>
<reference evidence="3" key="1">
    <citation type="submission" date="2020-11" db="EMBL/GenBank/DDBJ databases">
        <title>Isolation and identification of active actinomycetes.</title>
        <authorList>
            <person name="Yu B."/>
        </authorList>
    </citation>
    <scope>NUCLEOTIDE SEQUENCE</scope>
    <source>
        <strain evidence="3">NEAU-YB345</strain>
    </source>
</reference>
<keyword evidence="4" id="KW-1185">Reference proteome</keyword>
<evidence type="ECO:0000256" key="1">
    <source>
        <dbReference type="SAM" id="MobiDB-lite"/>
    </source>
</evidence>
<dbReference type="EMBL" id="JADPRT010000028">
    <property type="protein sequence ID" value="MBF9073875.1"/>
    <property type="molecule type" value="Genomic_DNA"/>
</dbReference>
<feature type="compositionally biased region" description="Acidic residues" evidence="1">
    <location>
        <begin position="299"/>
        <end position="324"/>
    </location>
</feature>
<dbReference type="AlphaFoldDB" id="A0A931BI52"/>
<organism evidence="3 4">
    <name type="scientific">Streptacidiphilus fuscans</name>
    <dbReference type="NCBI Taxonomy" id="2789292"/>
    <lineage>
        <taxon>Bacteria</taxon>
        <taxon>Bacillati</taxon>
        <taxon>Actinomycetota</taxon>
        <taxon>Actinomycetes</taxon>
        <taxon>Kitasatosporales</taxon>
        <taxon>Streptomycetaceae</taxon>
        <taxon>Streptacidiphilus</taxon>
    </lineage>
</organism>
<feature type="region of interest" description="Disordered" evidence="1">
    <location>
        <begin position="291"/>
        <end position="339"/>
    </location>
</feature>
<dbReference type="EMBL" id="JADPRT010000002">
    <property type="protein sequence ID" value="MBF9067792.1"/>
    <property type="molecule type" value="Genomic_DNA"/>
</dbReference>
<proteinExistence type="predicted"/>
<name>A0A931BI52_9ACTN</name>
<comment type="caution">
    <text evidence="3">The sequence shown here is derived from an EMBL/GenBank/DDBJ whole genome shotgun (WGS) entry which is preliminary data.</text>
</comment>
<dbReference type="InterPro" id="IPR019933">
    <property type="entry name" value="DivIVA_domain"/>
</dbReference>
<evidence type="ECO:0000313" key="3">
    <source>
        <dbReference type="EMBL" id="MBF9073875.1"/>
    </source>
</evidence>
<sequence>MSEPTTPHATEFTLTRRGYDVDQVDQALARLTAARDEAWQGLASLGDRMRGLERQLMDMREAQGVAEATVPDFEVLSPRAAGLLVTAEEEAEAVRSGAVQEAARIDAEARTASRRERTAAGQYADQLRAASDEGHRRELDRARSRAEAERAEADRDARALHDDAVAYADDIRSRAENHTEDAQTWLTGQQRAAAQEFAAHDVKVVAWEAEITAVGDRKLNESERHHKAMEAKSAGIDADAATQAERLLEAARREASRIAEASDREYRTFEERRDQIQGQLDHIRQTLIALTGTVAGGGADDDEAGPEDEADDEGTPQVDSESDTSELPTIPESADNPNE</sequence>
<accession>A0A931BI52</accession>
<dbReference type="RefSeq" id="WP_196192933.1">
    <property type="nucleotide sequence ID" value="NZ_JADPRT010000002.1"/>
</dbReference>
<gene>
    <name evidence="2" type="ORF">I2501_07035</name>
    <name evidence="3" type="ORF">I2501_38270</name>
</gene>
<dbReference type="Proteomes" id="UP000657385">
    <property type="component" value="Unassembled WGS sequence"/>
</dbReference>
<evidence type="ECO:0000313" key="2">
    <source>
        <dbReference type="EMBL" id="MBF9067792.1"/>
    </source>
</evidence>
<protein>
    <submittedName>
        <fullName evidence="3">DivIVA domain-containing protein</fullName>
    </submittedName>
</protein>